<sequence length="284" mass="31630">MRPGLSFAQDAAQENHLLGNFIPAALRPIPKFVPKRRSSRPQSAAPVVPVIDLEFPERIFETGKSELLYSIPNRATGKFKCVVNLATLQRMNLHVLQKEILDEVASALTLGRLEMASSRRTRRLMQEYCDALRNWDLMEEKRTLDFEKDPFKLVTSKALDCKMMEEAEIALPLHREDLRNLRRPSDSAEPQLPGDSRAGILQEREAQAIVKRFGVALVGGMALLIPMIIMVLHKDLLTTLLVVSVSVILFAVLVAIYSHQSSVDILTLTAAYAAVLVVFVGSSS</sequence>
<keyword evidence="4" id="KW-1185">Reference proteome</keyword>
<feature type="domain" description="DUF6594" evidence="2">
    <location>
        <begin position="121"/>
        <end position="277"/>
    </location>
</feature>
<keyword evidence="1" id="KW-0472">Membrane</keyword>
<evidence type="ECO:0000259" key="2">
    <source>
        <dbReference type="Pfam" id="PF20237"/>
    </source>
</evidence>
<keyword evidence="1" id="KW-0812">Transmembrane</keyword>
<dbReference type="InterPro" id="IPR046529">
    <property type="entry name" value="DUF6594"/>
</dbReference>
<reference evidence="3" key="1">
    <citation type="submission" date="2022-10" db="EMBL/GenBank/DDBJ databases">
        <title>Culturing micro-colonial fungi from biological soil crusts in the Mojave desert and describing Neophaeococcomyces mojavensis, and introducing the new genera and species Taxawa tesnikishii.</title>
        <authorList>
            <person name="Kurbessoian T."/>
            <person name="Stajich J.E."/>
        </authorList>
    </citation>
    <scope>NUCLEOTIDE SEQUENCE</scope>
    <source>
        <strain evidence="3">TK_41</strain>
    </source>
</reference>
<dbReference type="Proteomes" id="UP001172673">
    <property type="component" value="Unassembled WGS sequence"/>
</dbReference>
<dbReference type="Pfam" id="PF20237">
    <property type="entry name" value="DUF6594"/>
    <property type="match status" value="1"/>
</dbReference>
<dbReference type="EMBL" id="JAPDRK010000013">
    <property type="protein sequence ID" value="KAJ9606877.1"/>
    <property type="molecule type" value="Genomic_DNA"/>
</dbReference>
<proteinExistence type="predicted"/>
<accession>A0AA39CG53</accession>
<evidence type="ECO:0000313" key="4">
    <source>
        <dbReference type="Proteomes" id="UP001172673"/>
    </source>
</evidence>
<feature type="transmembrane region" description="Helical" evidence="1">
    <location>
        <begin position="238"/>
        <end position="258"/>
    </location>
</feature>
<name>A0AA39CG53_9EURO</name>
<comment type="caution">
    <text evidence="3">The sequence shown here is derived from an EMBL/GenBank/DDBJ whole genome shotgun (WGS) entry which is preliminary data.</text>
</comment>
<organism evidence="3 4">
    <name type="scientific">Cladophialophora chaetospira</name>
    <dbReference type="NCBI Taxonomy" id="386627"/>
    <lineage>
        <taxon>Eukaryota</taxon>
        <taxon>Fungi</taxon>
        <taxon>Dikarya</taxon>
        <taxon>Ascomycota</taxon>
        <taxon>Pezizomycotina</taxon>
        <taxon>Eurotiomycetes</taxon>
        <taxon>Chaetothyriomycetidae</taxon>
        <taxon>Chaetothyriales</taxon>
        <taxon>Herpotrichiellaceae</taxon>
        <taxon>Cladophialophora</taxon>
    </lineage>
</organism>
<dbReference type="AlphaFoldDB" id="A0AA39CG53"/>
<protein>
    <recommendedName>
        <fullName evidence="2">DUF6594 domain-containing protein</fullName>
    </recommendedName>
</protein>
<feature type="transmembrane region" description="Helical" evidence="1">
    <location>
        <begin position="213"/>
        <end position="232"/>
    </location>
</feature>
<keyword evidence="1" id="KW-1133">Transmembrane helix</keyword>
<gene>
    <name evidence="3" type="ORF">H2200_008887</name>
</gene>
<evidence type="ECO:0000256" key="1">
    <source>
        <dbReference type="SAM" id="Phobius"/>
    </source>
</evidence>
<evidence type="ECO:0000313" key="3">
    <source>
        <dbReference type="EMBL" id="KAJ9606877.1"/>
    </source>
</evidence>
<feature type="transmembrane region" description="Helical" evidence="1">
    <location>
        <begin position="265"/>
        <end position="282"/>
    </location>
</feature>